<evidence type="ECO:0008006" key="3">
    <source>
        <dbReference type="Google" id="ProtNLM"/>
    </source>
</evidence>
<protein>
    <recommendedName>
        <fullName evidence="3">Carboxypeptidase regulatory-like domain-containing protein</fullName>
    </recommendedName>
</protein>
<organism evidence="1 2">
    <name type="scientific">Gimesia alba</name>
    <dbReference type="NCBI Taxonomy" id="2527973"/>
    <lineage>
        <taxon>Bacteria</taxon>
        <taxon>Pseudomonadati</taxon>
        <taxon>Planctomycetota</taxon>
        <taxon>Planctomycetia</taxon>
        <taxon>Planctomycetales</taxon>
        <taxon>Planctomycetaceae</taxon>
        <taxon>Gimesia</taxon>
    </lineage>
</organism>
<dbReference type="OrthoDB" id="285058at2"/>
<dbReference type="Proteomes" id="UP000317171">
    <property type="component" value="Chromosome"/>
</dbReference>
<reference evidence="1 2" key="1">
    <citation type="submission" date="2019-02" db="EMBL/GenBank/DDBJ databases">
        <title>Deep-cultivation of Planctomycetes and their phenomic and genomic characterization uncovers novel biology.</title>
        <authorList>
            <person name="Wiegand S."/>
            <person name="Jogler M."/>
            <person name="Boedeker C."/>
            <person name="Pinto D."/>
            <person name="Vollmers J."/>
            <person name="Rivas-Marin E."/>
            <person name="Kohn T."/>
            <person name="Peeters S.H."/>
            <person name="Heuer A."/>
            <person name="Rast P."/>
            <person name="Oberbeckmann S."/>
            <person name="Bunk B."/>
            <person name="Jeske O."/>
            <person name="Meyerdierks A."/>
            <person name="Storesund J.E."/>
            <person name="Kallscheuer N."/>
            <person name="Luecker S."/>
            <person name="Lage O.M."/>
            <person name="Pohl T."/>
            <person name="Merkel B.J."/>
            <person name="Hornburger P."/>
            <person name="Mueller R.-W."/>
            <person name="Bruemmer F."/>
            <person name="Labrenz M."/>
            <person name="Spormann A.M."/>
            <person name="Op den Camp H."/>
            <person name="Overmann J."/>
            <person name="Amann R."/>
            <person name="Jetten M.S.M."/>
            <person name="Mascher T."/>
            <person name="Medema M.H."/>
            <person name="Devos D.P."/>
            <person name="Kaster A.-K."/>
            <person name="Ovreas L."/>
            <person name="Rohde M."/>
            <person name="Galperin M.Y."/>
            <person name="Jogler C."/>
        </authorList>
    </citation>
    <scope>NUCLEOTIDE SEQUENCE [LARGE SCALE GENOMIC DNA]</scope>
    <source>
        <strain evidence="1 2">Pan241w</strain>
    </source>
</reference>
<evidence type="ECO:0000313" key="1">
    <source>
        <dbReference type="EMBL" id="QDT41986.1"/>
    </source>
</evidence>
<keyword evidence="2" id="KW-1185">Reference proteome</keyword>
<proteinExistence type="predicted"/>
<evidence type="ECO:0000313" key="2">
    <source>
        <dbReference type="Proteomes" id="UP000317171"/>
    </source>
</evidence>
<sequence length="153" mass="16273">MSYKDTNIRRSYAFGISLICLFAVGCGGSVSSVTVYPASGLLTVNGEPATGAIIGLHPVNGDFDERGTRPAGKVDADGRFTFSCYDIDDGAPSGEYIVAIYWPQYPGRDDPGADRMGGKYADPKSSELRITISEGENTLKPIVLENVKVLKGS</sequence>
<dbReference type="AlphaFoldDB" id="A0A517RDQ6"/>
<dbReference type="KEGG" id="gaz:Pan241w_20660"/>
<name>A0A517RDQ6_9PLAN</name>
<dbReference type="EMBL" id="CP036269">
    <property type="protein sequence ID" value="QDT41986.1"/>
    <property type="molecule type" value="Genomic_DNA"/>
</dbReference>
<dbReference type="PROSITE" id="PS51257">
    <property type="entry name" value="PROKAR_LIPOPROTEIN"/>
    <property type="match status" value="1"/>
</dbReference>
<accession>A0A517RDQ6</accession>
<gene>
    <name evidence="1" type="ORF">Pan241w_20660</name>
</gene>
<dbReference type="RefSeq" id="WP_145214435.1">
    <property type="nucleotide sequence ID" value="NZ_CP036269.1"/>
</dbReference>